<evidence type="ECO:0000256" key="6">
    <source>
        <dbReference type="ARBA" id="ARBA00022723"/>
    </source>
</evidence>
<keyword evidence="8" id="KW-0694">RNA-binding</keyword>
<evidence type="ECO:0000256" key="3">
    <source>
        <dbReference type="ARBA" id="ARBA00022679"/>
    </source>
</evidence>
<feature type="coiled-coil region" evidence="9">
    <location>
        <begin position="220"/>
        <end position="247"/>
    </location>
</feature>
<evidence type="ECO:0000256" key="1">
    <source>
        <dbReference type="ARBA" id="ARBA00001946"/>
    </source>
</evidence>
<dbReference type="EMBL" id="CAJNOC010001019">
    <property type="protein sequence ID" value="CAF0827111.1"/>
    <property type="molecule type" value="Genomic_DNA"/>
</dbReference>
<dbReference type="PANTHER" id="PTHR46173:SF1">
    <property type="entry name" value="CCA TRNA NUCLEOTIDYLTRANSFERASE 1, MITOCHONDRIAL"/>
    <property type="match status" value="1"/>
</dbReference>
<comment type="similarity">
    <text evidence="2 8">Belongs to the tRNA nucleotidyltransferase/poly(A) polymerase family.</text>
</comment>
<dbReference type="InterPro" id="IPR050264">
    <property type="entry name" value="Bact_CCA-adding_enz_type3_sf"/>
</dbReference>
<keyword evidence="6" id="KW-0479">Metal-binding</keyword>
<dbReference type="Gene3D" id="1.10.3090.10">
    <property type="entry name" value="cca-adding enzyme, domain 2"/>
    <property type="match status" value="1"/>
</dbReference>
<dbReference type="GO" id="GO:0005739">
    <property type="term" value="C:mitochondrion"/>
    <property type="evidence" value="ECO:0007669"/>
    <property type="project" value="TreeGrafter"/>
</dbReference>
<dbReference type="CDD" id="cd05398">
    <property type="entry name" value="NT_ClassII-CCAase"/>
    <property type="match status" value="1"/>
</dbReference>
<dbReference type="GO" id="GO:0000049">
    <property type="term" value="F:tRNA binding"/>
    <property type="evidence" value="ECO:0007669"/>
    <property type="project" value="TreeGrafter"/>
</dbReference>
<dbReference type="Gene3D" id="3.30.460.10">
    <property type="entry name" value="Beta Polymerase, domain 2"/>
    <property type="match status" value="1"/>
</dbReference>
<evidence type="ECO:0000256" key="2">
    <source>
        <dbReference type="ARBA" id="ARBA00007265"/>
    </source>
</evidence>
<dbReference type="AlphaFoldDB" id="A0A813UCJ6"/>
<organism evidence="11 12">
    <name type="scientific">Brachionus calyciflorus</name>
    <dbReference type="NCBI Taxonomy" id="104777"/>
    <lineage>
        <taxon>Eukaryota</taxon>
        <taxon>Metazoa</taxon>
        <taxon>Spiralia</taxon>
        <taxon>Gnathifera</taxon>
        <taxon>Rotifera</taxon>
        <taxon>Eurotatoria</taxon>
        <taxon>Monogononta</taxon>
        <taxon>Pseudotrocha</taxon>
        <taxon>Ploima</taxon>
        <taxon>Brachionidae</taxon>
        <taxon>Brachionus</taxon>
    </lineage>
</organism>
<protein>
    <recommendedName>
        <fullName evidence="10">Poly A polymerase head domain-containing protein</fullName>
    </recommendedName>
</protein>
<gene>
    <name evidence="11" type="ORF">OXX778_LOCUS7775</name>
</gene>
<evidence type="ECO:0000256" key="9">
    <source>
        <dbReference type="SAM" id="Coils"/>
    </source>
</evidence>
<dbReference type="Pfam" id="PF01743">
    <property type="entry name" value="PolyA_pol"/>
    <property type="match status" value="1"/>
</dbReference>
<reference evidence="11" key="1">
    <citation type="submission" date="2021-02" db="EMBL/GenBank/DDBJ databases">
        <authorList>
            <person name="Nowell W R."/>
        </authorList>
    </citation>
    <scope>NUCLEOTIDE SEQUENCE</scope>
    <source>
        <strain evidence="11">Ploen Becks lab</strain>
    </source>
</reference>
<keyword evidence="3 8" id="KW-0808">Transferase</keyword>
<dbReference type="InterPro" id="IPR043519">
    <property type="entry name" value="NT_sf"/>
</dbReference>
<evidence type="ECO:0000256" key="4">
    <source>
        <dbReference type="ARBA" id="ARBA00022694"/>
    </source>
</evidence>
<feature type="domain" description="Poly A polymerase head" evidence="10">
    <location>
        <begin position="65"/>
        <end position="188"/>
    </location>
</feature>
<evidence type="ECO:0000256" key="5">
    <source>
        <dbReference type="ARBA" id="ARBA00022695"/>
    </source>
</evidence>
<proteinExistence type="inferred from homology"/>
<keyword evidence="9" id="KW-0175">Coiled coil</keyword>
<evidence type="ECO:0000313" key="12">
    <source>
        <dbReference type="Proteomes" id="UP000663879"/>
    </source>
</evidence>
<dbReference type="GO" id="GO:0016779">
    <property type="term" value="F:nucleotidyltransferase activity"/>
    <property type="evidence" value="ECO:0007669"/>
    <property type="project" value="UniProtKB-KW"/>
</dbReference>
<accession>A0A813UCJ6</accession>
<keyword evidence="5" id="KW-0548">Nucleotidyltransferase</keyword>
<name>A0A813UCJ6_9BILA</name>
<evidence type="ECO:0000259" key="10">
    <source>
        <dbReference type="Pfam" id="PF01743"/>
    </source>
</evidence>
<dbReference type="SUPFAM" id="SSF81891">
    <property type="entry name" value="Poly A polymerase C-terminal region-like"/>
    <property type="match status" value="1"/>
</dbReference>
<keyword evidence="4" id="KW-0819">tRNA processing</keyword>
<dbReference type="SUPFAM" id="SSF81301">
    <property type="entry name" value="Nucleotidyltransferase"/>
    <property type="match status" value="1"/>
</dbReference>
<keyword evidence="7" id="KW-0460">Magnesium</keyword>
<dbReference type="PANTHER" id="PTHR46173">
    <property type="entry name" value="CCA TRNA NUCLEOTIDYLTRANSFERASE 1, MITOCHONDRIAL"/>
    <property type="match status" value="1"/>
</dbReference>
<sequence>MNIFNRIAGIKILFSNKKIVLVNLTKKNQQSTLKNYKLDTPLFKKILSDELVFLTNVFKKNNYELRIAGGAVRDLIMNIFPHDIDLATNALPDEMIKMLNAENIRIINLNGLKHGTVPVRINDKQNFEITTLRIDVKTYGRHAEVEFTNDWHKDAIRRDLTVNSLFLDLDGTIFDYVNGVDDINNKIIKFVGIPDKRVKEDYLRILRYFRFYSRVKSDCKEHHKESLEAIRNNAEGLKMDNESAMNLGKFYHKNSVIRSWKYFMNLA</sequence>
<dbReference type="Proteomes" id="UP000663879">
    <property type="component" value="Unassembled WGS sequence"/>
</dbReference>
<dbReference type="InterPro" id="IPR002646">
    <property type="entry name" value="PolA_pol_head_dom"/>
</dbReference>
<dbReference type="GO" id="GO:0001680">
    <property type="term" value="P:tRNA 3'-terminal CCA addition"/>
    <property type="evidence" value="ECO:0007669"/>
    <property type="project" value="TreeGrafter"/>
</dbReference>
<comment type="cofactor">
    <cofactor evidence="1">
        <name>Mg(2+)</name>
        <dbReference type="ChEBI" id="CHEBI:18420"/>
    </cofactor>
</comment>
<evidence type="ECO:0000256" key="7">
    <source>
        <dbReference type="ARBA" id="ARBA00022842"/>
    </source>
</evidence>
<evidence type="ECO:0000313" key="11">
    <source>
        <dbReference type="EMBL" id="CAF0827111.1"/>
    </source>
</evidence>
<dbReference type="GO" id="GO:1990180">
    <property type="term" value="P:mitochondrial tRNA 3'-end processing"/>
    <property type="evidence" value="ECO:0007669"/>
    <property type="project" value="TreeGrafter"/>
</dbReference>
<keyword evidence="12" id="KW-1185">Reference proteome</keyword>
<dbReference type="OrthoDB" id="445712at2759"/>
<dbReference type="GO" id="GO:0046872">
    <property type="term" value="F:metal ion binding"/>
    <property type="evidence" value="ECO:0007669"/>
    <property type="project" value="UniProtKB-KW"/>
</dbReference>
<evidence type="ECO:0000256" key="8">
    <source>
        <dbReference type="RuleBase" id="RU003953"/>
    </source>
</evidence>
<comment type="caution">
    <text evidence="11">The sequence shown here is derived from an EMBL/GenBank/DDBJ whole genome shotgun (WGS) entry which is preliminary data.</text>
</comment>